<dbReference type="OrthoDB" id="10341364at2759"/>
<keyword evidence="3" id="KW-1185">Reference proteome</keyword>
<evidence type="ECO:0000313" key="2">
    <source>
        <dbReference type="EMBL" id="OWF55686.1"/>
    </source>
</evidence>
<feature type="signal peptide" evidence="1">
    <location>
        <begin position="1"/>
        <end position="16"/>
    </location>
</feature>
<name>A0A210R404_MIZYE</name>
<gene>
    <name evidence="2" type="ORF">KP79_PYT09620</name>
</gene>
<keyword evidence="1" id="KW-0732">Signal</keyword>
<reference evidence="2 3" key="1">
    <citation type="journal article" date="2017" name="Nat. Ecol. Evol.">
        <title>Scallop genome provides insights into evolution of bilaterian karyotype and development.</title>
        <authorList>
            <person name="Wang S."/>
            <person name="Zhang J."/>
            <person name="Jiao W."/>
            <person name="Li J."/>
            <person name="Xun X."/>
            <person name="Sun Y."/>
            <person name="Guo X."/>
            <person name="Huan P."/>
            <person name="Dong B."/>
            <person name="Zhang L."/>
            <person name="Hu X."/>
            <person name="Sun X."/>
            <person name="Wang J."/>
            <person name="Zhao C."/>
            <person name="Wang Y."/>
            <person name="Wang D."/>
            <person name="Huang X."/>
            <person name="Wang R."/>
            <person name="Lv J."/>
            <person name="Li Y."/>
            <person name="Zhang Z."/>
            <person name="Liu B."/>
            <person name="Lu W."/>
            <person name="Hui Y."/>
            <person name="Liang J."/>
            <person name="Zhou Z."/>
            <person name="Hou R."/>
            <person name="Li X."/>
            <person name="Liu Y."/>
            <person name="Li H."/>
            <person name="Ning X."/>
            <person name="Lin Y."/>
            <person name="Zhao L."/>
            <person name="Xing Q."/>
            <person name="Dou J."/>
            <person name="Li Y."/>
            <person name="Mao J."/>
            <person name="Guo H."/>
            <person name="Dou H."/>
            <person name="Li T."/>
            <person name="Mu C."/>
            <person name="Jiang W."/>
            <person name="Fu Q."/>
            <person name="Fu X."/>
            <person name="Miao Y."/>
            <person name="Liu J."/>
            <person name="Yu Q."/>
            <person name="Li R."/>
            <person name="Liao H."/>
            <person name="Li X."/>
            <person name="Kong Y."/>
            <person name="Jiang Z."/>
            <person name="Chourrout D."/>
            <person name="Li R."/>
            <person name="Bao Z."/>
        </authorList>
    </citation>
    <scope>NUCLEOTIDE SEQUENCE [LARGE SCALE GENOMIC DNA]</scope>
    <source>
        <strain evidence="2 3">PY_sf001</strain>
    </source>
</reference>
<dbReference type="Proteomes" id="UP000242188">
    <property type="component" value="Unassembled WGS sequence"/>
</dbReference>
<accession>A0A210R404</accession>
<evidence type="ECO:0000256" key="1">
    <source>
        <dbReference type="SAM" id="SignalP"/>
    </source>
</evidence>
<evidence type="ECO:0000313" key="3">
    <source>
        <dbReference type="Proteomes" id="UP000242188"/>
    </source>
</evidence>
<dbReference type="AlphaFoldDB" id="A0A210R404"/>
<dbReference type="EMBL" id="NEDP02000515">
    <property type="protein sequence ID" value="OWF55686.1"/>
    <property type="molecule type" value="Genomic_DNA"/>
</dbReference>
<organism evidence="2 3">
    <name type="scientific">Mizuhopecten yessoensis</name>
    <name type="common">Japanese scallop</name>
    <name type="synonym">Patinopecten yessoensis</name>
    <dbReference type="NCBI Taxonomy" id="6573"/>
    <lineage>
        <taxon>Eukaryota</taxon>
        <taxon>Metazoa</taxon>
        <taxon>Spiralia</taxon>
        <taxon>Lophotrochozoa</taxon>
        <taxon>Mollusca</taxon>
        <taxon>Bivalvia</taxon>
        <taxon>Autobranchia</taxon>
        <taxon>Pteriomorphia</taxon>
        <taxon>Pectinida</taxon>
        <taxon>Pectinoidea</taxon>
        <taxon>Pectinidae</taxon>
        <taxon>Mizuhopecten</taxon>
    </lineage>
</organism>
<comment type="caution">
    <text evidence="2">The sequence shown here is derived from an EMBL/GenBank/DDBJ whole genome shotgun (WGS) entry which is preliminary data.</text>
</comment>
<protein>
    <submittedName>
        <fullName evidence="2">Uncharacterized protein</fullName>
    </submittedName>
</protein>
<proteinExistence type="predicted"/>
<sequence length="134" mass="15579">MMLWLVLIGTLSLVVGRPQSPRRYLTIHAGSTTYYGNMASVYVQRNVEVPTLHNLKYDTILDIALYDQITIEEHGLYEVYNDPDRPVKFVTGDKVLMWVYNPNTLQFRNVLSVMFANDADFRVFKRILQQYVNG</sequence>
<feature type="chain" id="PRO_5012465295" evidence="1">
    <location>
        <begin position="17"/>
        <end position="134"/>
    </location>
</feature>